<keyword evidence="2" id="KW-1185">Reference proteome</keyword>
<dbReference type="Proteomes" id="UP000322918">
    <property type="component" value="Unassembled WGS sequence"/>
</dbReference>
<accession>A0A5M9HEG6</accession>
<evidence type="ECO:0000313" key="2">
    <source>
        <dbReference type="Proteomes" id="UP000322918"/>
    </source>
</evidence>
<evidence type="ECO:0000313" key="1">
    <source>
        <dbReference type="EMBL" id="KAA8485372.1"/>
    </source>
</evidence>
<gene>
    <name evidence="1" type="ORF">F1649_04440</name>
</gene>
<protein>
    <recommendedName>
        <fullName evidence="3">DUF4397 domain-containing protein</fullName>
    </recommendedName>
</protein>
<dbReference type="EMBL" id="VWNE01000005">
    <property type="protein sequence ID" value="KAA8485372.1"/>
    <property type="molecule type" value="Genomic_DNA"/>
</dbReference>
<organism evidence="1 2">
    <name type="scientific">Arcticibacter tournemirensis</name>
    <dbReference type="NCBI Taxonomy" id="699437"/>
    <lineage>
        <taxon>Bacteria</taxon>
        <taxon>Pseudomonadati</taxon>
        <taxon>Bacteroidota</taxon>
        <taxon>Sphingobacteriia</taxon>
        <taxon>Sphingobacteriales</taxon>
        <taxon>Sphingobacteriaceae</taxon>
        <taxon>Arcticibacter</taxon>
    </lineage>
</organism>
<dbReference type="OrthoDB" id="699667at2"/>
<dbReference type="PROSITE" id="PS51257">
    <property type="entry name" value="PROKAR_LIPOPROTEIN"/>
    <property type="match status" value="1"/>
</dbReference>
<comment type="caution">
    <text evidence="1">The sequence shown here is derived from an EMBL/GenBank/DDBJ whole genome shotgun (WGS) entry which is preliminary data.</text>
</comment>
<evidence type="ECO:0008006" key="3">
    <source>
        <dbReference type="Google" id="ProtNLM"/>
    </source>
</evidence>
<sequence length="254" mass="28171">MKRYNYLLSLVLLMIIASCSKKEVTLPEPGTFSKVRFRDPFILFQTEAGLNLAINYQGKPLASSGNSWEFTVLPGEGKFEFLYKDSGIKALETTLNIDKDSIPTYVFFKPDANSEQVQLIEDTQGSEAPPAPDHIKVKLANFAQSFFGNKNIKVVFSQNGAAVDTIQTQGTEYTSGYSVMPRAFTTVRGQKRITYQYELTFLDENDLPIANSDGNPLVTYFISGSGSASNAKSIFTIFLREESDTISPAILFES</sequence>
<name>A0A5M9HEG6_9SPHI</name>
<dbReference type="RefSeq" id="WP_141814748.1">
    <property type="nucleotide sequence ID" value="NZ_VFPL01000001.1"/>
</dbReference>
<dbReference type="AlphaFoldDB" id="A0A5M9HEG6"/>
<reference evidence="1 2" key="1">
    <citation type="submission" date="2019-09" db="EMBL/GenBank/DDBJ databases">
        <title>Pararcticibacter amylolyticus gen. nov., sp. nov., isolated from a rottenly hemp rope, and reclassification of Pedobacter tournemirensis as Pararcticibacter tournemirensis comb. nov.</title>
        <authorList>
            <person name="Cai Y."/>
        </authorList>
    </citation>
    <scope>NUCLEOTIDE SEQUENCE [LARGE SCALE GENOMIC DNA]</scope>
    <source>
        <strain evidence="1 2">TF5-37.2-LB10</strain>
    </source>
</reference>
<proteinExistence type="predicted"/>